<protein>
    <submittedName>
        <fullName evidence="2">Uncharacterized protein</fullName>
    </submittedName>
</protein>
<evidence type="ECO:0000313" key="3">
    <source>
        <dbReference type="Proteomes" id="UP000295083"/>
    </source>
</evidence>
<name>A0A4R8QA11_9PEZI</name>
<reference evidence="2 3" key="1">
    <citation type="submission" date="2018-11" db="EMBL/GenBank/DDBJ databases">
        <title>Genome sequence and assembly of Colletotrichum spinosum.</title>
        <authorList>
            <person name="Gan P."/>
            <person name="Shirasu K."/>
        </authorList>
    </citation>
    <scope>NUCLEOTIDE SEQUENCE [LARGE SCALE GENOMIC DNA]</scope>
    <source>
        <strain evidence="2 3">CBS 515.97</strain>
    </source>
</reference>
<dbReference type="EMBL" id="QAPG01000040">
    <property type="protein sequence ID" value="TDZ35492.1"/>
    <property type="molecule type" value="Genomic_DNA"/>
</dbReference>
<sequence>MAPHSRNSSSANDAKQGAETNAKNNPSKAANDGQQAPQLSISRFSTESTIFGSTRVSRSANNVRNIQTLREPLSAVKMDHIKSLFEALSPDQQAILLGELARQKKF</sequence>
<dbReference type="Proteomes" id="UP000295083">
    <property type="component" value="Unassembled WGS sequence"/>
</dbReference>
<evidence type="ECO:0000256" key="1">
    <source>
        <dbReference type="SAM" id="MobiDB-lite"/>
    </source>
</evidence>
<evidence type="ECO:0000313" key="2">
    <source>
        <dbReference type="EMBL" id="TDZ35492.1"/>
    </source>
</evidence>
<keyword evidence="3" id="KW-1185">Reference proteome</keyword>
<accession>A0A4R8QA11</accession>
<comment type="caution">
    <text evidence="2">The sequence shown here is derived from an EMBL/GenBank/DDBJ whole genome shotgun (WGS) entry which is preliminary data.</text>
</comment>
<feature type="region of interest" description="Disordered" evidence="1">
    <location>
        <begin position="1"/>
        <end position="44"/>
    </location>
</feature>
<dbReference type="AlphaFoldDB" id="A0A4R8QA11"/>
<proteinExistence type="predicted"/>
<gene>
    <name evidence="2" type="ORF">C8035_v009166</name>
</gene>
<organism evidence="2 3">
    <name type="scientific">Colletotrichum spinosum</name>
    <dbReference type="NCBI Taxonomy" id="1347390"/>
    <lineage>
        <taxon>Eukaryota</taxon>
        <taxon>Fungi</taxon>
        <taxon>Dikarya</taxon>
        <taxon>Ascomycota</taxon>
        <taxon>Pezizomycotina</taxon>
        <taxon>Sordariomycetes</taxon>
        <taxon>Hypocreomycetidae</taxon>
        <taxon>Glomerellales</taxon>
        <taxon>Glomerellaceae</taxon>
        <taxon>Colletotrichum</taxon>
        <taxon>Colletotrichum orbiculare species complex</taxon>
    </lineage>
</organism>